<dbReference type="OrthoDB" id="10524845at2759"/>
<proteinExistence type="predicted"/>
<dbReference type="EMBL" id="KN550975">
    <property type="protein sequence ID" value="KHJ93055.1"/>
    <property type="molecule type" value="Genomic_DNA"/>
</dbReference>
<accession>A0A0B1TCJ4</accession>
<evidence type="ECO:0000313" key="2">
    <source>
        <dbReference type="EMBL" id="KHJ93055.1"/>
    </source>
</evidence>
<name>A0A0B1TCJ4_OESDE</name>
<feature type="region of interest" description="Disordered" evidence="1">
    <location>
        <begin position="129"/>
        <end position="183"/>
    </location>
</feature>
<keyword evidence="3" id="KW-1185">Reference proteome</keyword>
<gene>
    <name evidence="2" type="ORF">OESDEN_07038</name>
</gene>
<organism evidence="2 3">
    <name type="scientific">Oesophagostomum dentatum</name>
    <name type="common">Nodular worm</name>
    <dbReference type="NCBI Taxonomy" id="61180"/>
    <lineage>
        <taxon>Eukaryota</taxon>
        <taxon>Metazoa</taxon>
        <taxon>Ecdysozoa</taxon>
        <taxon>Nematoda</taxon>
        <taxon>Chromadorea</taxon>
        <taxon>Rhabditida</taxon>
        <taxon>Rhabditina</taxon>
        <taxon>Rhabditomorpha</taxon>
        <taxon>Strongyloidea</taxon>
        <taxon>Strongylidae</taxon>
        <taxon>Oesophagostomum</taxon>
    </lineage>
</organism>
<protein>
    <submittedName>
        <fullName evidence="2">Uncharacterized protein</fullName>
    </submittedName>
</protein>
<reference evidence="2 3" key="1">
    <citation type="submission" date="2014-03" db="EMBL/GenBank/DDBJ databases">
        <title>Draft genome of the hookworm Oesophagostomum dentatum.</title>
        <authorList>
            <person name="Mitreva M."/>
        </authorList>
    </citation>
    <scope>NUCLEOTIDE SEQUENCE [LARGE SCALE GENOMIC DNA]</scope>
    <source>
        <strain evidence="2 3">OD-Hann</strain>
    </source>
</reference>
<dbReference type="AlphaFoldDB" id="A0A0B1TCJ4"/>
<evidence type="ECO:0000313" key="3">
    <source>
        <dbReference type="Proteomes" id="UP000053660"/>
    </source>
</evidence>
<sequence length="183" mass="20763">MVTIQPTQSTTDDCFIFMCARSETFQRLLSKAMMEKGLHRYLSKKNSEGDWMPEFVVPRRKDQADTESQFSHTLSGLFNFFNQEPKYDGERATHHYQGGAPESLKAASPPMLEALDGIEAAVYRGQDRLKESDRRASNVSFHKVLPMPIKQPKQKKSSVSINQTSVVHITSPRNSTSYSESTR</sequence>
<evidence type="ECO:0000256" key="1">
    <source>
        <dbReference type="SAM" id="MobiDB-lite"/>
    </source>
</evidence>
<dbReference type="Proteomes" id="UP000053660">
    <property type="component" value="Unassembled WGS sequence"/>
</dbReference>
<feature type="compositionally biased region" description="Polar residues" evidence="1">
    <location>
        <begin position="157"/>
        <end position="183"/>
    </location>
</feature>